<proteinExistence type="predicted"/>
<dbReference type="EMBL" id="BGPR01002794">
    <property type="protein sequence ID" value="GBM79014.1"/>
    <property type="molecule type" value="Genomic_DNA"/>
</dbReference>
<keyword evidence="1" id="KW-0472">Membrane</keyword>
<organism evidence="2 3">
    <name type="scientific">Araneus ventricosus</name>
    <name type="common">Orbweaver spider</name>
    <name type="synonym">Epeira ventricosa</name>
    <dbReference type="NCBI Taxonomy" id="182803"/>
    <lineage>
        <taxon>Eukaryota</taxon>
        <taxon>Metazoa</taxon>
        <taxon>Ecdysozoa</taxon>
        <taxon>Arthropoda</taxon>
        <taxon>Chelicerata</taxon>
        <taxon>Arachnida</taxon>
        <taxon>Araneae</taxon>
        <taxon>Araneomorphae</taxon>
        <taxon>Entelegynae</taxon>
        <taxon>Araneoidea</taxon>
        <taxon>Araneidae</taxon>
        <taxon>Araneus</taxon>
    </lineage>
</organism>
<evidence type="ECO:0000256" key="1">
    <source>
        <dbReference type="SAM" id="Phobius"/>
    </source>
</evidence>
<sequence>MQNRTDESTGGAMFQLDFHKIKEIDLQYPDFVADEYVHSILKEMQGVFAILLDFLLLFSYDGIQYLQHASCVMSLGFVSPSIVQISLLLTFVSLQWDLLYLSHNT</sequence>
<dbReference type="AlphaFoldDB" id="A0A4Y2IN03"/>
<keyword evidence="1" id="KW-0812">Transmembrane</keyword>
<accession>A0A4Y2IN03</accession>
<evidence type="ECO:0000313" key="3">
    <source>
        <dbReference type="Proteomes" id="UP000499080"/>
    </source>
</evidence>
<keyword evidence="1" id="KW-1133">Transmembrane helix</keyword>
<keyword evidence="3" id="KW-1185">Reference proteome</keyword>
<name>A0A4Y2IN03_ARAVE</name>
<feature type="transmembrane region" description="Helical" evidence="1">
    <location>
        <begin position="75"/>
        <end position="96"/>
    </location>
</feature>
<gene>
    <name evidence="2" type="ORF">AVEN_227241_1</name>
</gene>
<protein>
    <submittedName>
        <fullName evidence="2">Uncharacterized protein</fullName>
    </submittedName>
</protein>
<comment type="caution">
    <text evidence="2">The sequence shown here is derived from an EMBL/GenBank/DDBJ whole genome shotgun (WGS) entry which is preliminary data.</text>
</comment>
<evidence type="ECO:0000313" key="2">
    <source>
        <dbReference type="EMBL" id="GBM79014.1"/>
    </source>
</evidence>
<dbReference type="Proteomes" id="UP000499080">
    <property type="component" value="Unassembled WGS sequence"/>
</dbReference>
<reference evidence="2 3" key="1">
    <citation type="journal article" date="2019" name="Sci. Rep.">
        <title>Orb-weaving spider Araneus ventricosus genome elucidates the spidroin gene catalogue.</title>
        <authorList>
            <person name="Kono N."/>
            <person name="Nakamura H."/>
            <person name="Ohtoshi R."/>
            <person name="Moran D.A.P."/>
            <person name="Shinohara A."/>
            <person name="Yoshida Y."/>
            <person name="Fujiwara M."/>
            <person name="Mori M."/>
            <person name="Tomita M."/>
            <person name="Arakawa K."/>
        </authorList>
    </citation>
    <scope>NUCLEOTIDE SEQUENCE [LARGE SCALE GENOMIC DNA]</scope>
</reference>